<evidence type="ECO:0000256" key="1">
    <source>
        <dbReference type="SAM" id="MobiDB-lite"/>
    </source>
</evidence>
<accession>A0AAD5NPT2</accession>
<protein>
    <submittedName>
        <fullName evidence="2">Uncharacterized protein</fullName>
    </submittedName>
</protein>
<evidence type="ECO:0000313" key="2">
    <source>
        <dbReference type="EMBL" id="KAI9176605.1"/>
    </source>
</evidence>
<organism evidence="2 3">
    <name type="scientific">Acer negundo</name>
    <name type="common">Box elder</name>
    <dbReference type="NCBI Taxonomy" id="4023"/>
    <lineage>
        <taxon>Eukaryota</taxon>
        <taxon>Viridiplantae</taxon>
        <taxon>Streptophyta</taxon>
        <taxon>Embryophyta</taxon>
        <taxon>Tracheophyta</taxon>
        <taxon>Spermatophyta</taxon>
        <taxon>Magnoliopsida</taxon>
        <taxon>eudicotyledons</taxon>
        <taxon>Gunneridae</taxon>
        <taxon>Pentapetalae</taxon>
        <taxon>rosids</taxon>
        <taxon>malvids</taxon>
        <taxon>Sapindales</taxon>
        <taxon>Sapindaceae</taxon>
        <taxon>Hippocastanoideae</taxon>
        <taxon>Acereae</taxon>
        <taxon>Acer</taxon>
    </lineage>
</organism>
<feature type="compositionally biased region" description="Basic residues" evidence="1">
    <location>
        <begin position="96"/>
        <end position="107"/>
    </location>
</feature>
<name>A0AAD5NPT2_ACENE</name>
<reference evidence="2" key="2">
    <citation type="submission" date="2023-02" db="EMBL/GenBank/DDBJ databases">
        <authorList>
            <person name="Swenson N.G."/>
            <person name="Wegrzyn J.L."/>
            <person name="Mcevoy S.L."/>
        </authorList>
    </citation>
    <scope>NUCLEOTIDE SEQUENCE</scope>
    <source>
        <strain evidence="2">91603</strain>
        <tissue evidence="2">Leaf</tissue>
    </source>
</reference>
<feature type="region of interest" description="Disordered" evidence="1">
    <location>
        <begin position="88"/>
        <end position="122"/>
    </location>
</feature>
<comment type="caution">
    <text evidence="2">The sequence shown here is derived from an EMBL/GenBank/DDBJ whole genome shotgun (WGS) entry which is preliminary data.</text>
</comment>
<feature type="compositionally biased region" description="Basic and acidic residues" evidence="1">
    <location>
        <begin position="1"/>
        <end position="25"/>
    </location>
</feature>
<proteinExistence type="predicted"/>
<evidence type="ECO:0000313" key="3">
    <source>
        <dbReference type="Proteomes" id="UP001064489"/>
    </source>
</evidence>
<dbReference type="PANTHER" id="PTHR33240:SF15">
    <property type="entry name" value="GAG-PRO-LIKE PROTEIN"/>
    <property type="match status" value="1"/>
</dbReference>
<dbReference type="AlphaFoldDB" id="A0AAD5NPT2"/>
<gene>
    <name evidence="2" type="ORF">LWI28_004983</name>
</gene>
<dbReference type="Proteomes" id="UP001064489">
    <property type="component" value="Chromosome 5"/>
</dbReference>
<reference evidence="2" key="1">
    <citation type="journal article" date="2022" name="Plant J.">
        <title>Strategies of tolerance reflected in two North American maple genomes.</title>
        <authorList>
            <person name="McEvoy S.L."/>
            <person name="Sezen U.U."/>
            <person name="Trouern-Trend A."/>
            <person name="McMahon S.M."/>
            <person name="Schaberg P.G."/>
            <person name="Yang J."/>
            <person name="Wegrzyn J.L."/>
            <person name="Swenson N.G."/>
        </authorList>
    </citation>
    <scope>NUCLEOTIDE SEQUENCE</scope>
    <source>
        <strain evidence="2">91603</strain>
    </source>
</reference>
<dbReference type="PANTHER" id="PTHR33240">
    <property type="entry name" value="OS08G0508500 PROTEIN"/>
    <property type="match status" value="1"/>
</dbReference>
<sequence length="405" mass="46027">MEEQLRIKVEHDEAQLAPRSKKEAPKPVPIKRFQNKPPNRSTYKPPPIPLYQERYPTRRSLLRRSPLKAAPLKEVVWVIHTISGGPTLAGTSNNSRKNHTRKIPRHNAGHEIFKVSSGSRDPSRTTKIVFIEEDVYNTIQPHDDPMVISVQNANCWVHCVLIDTRSSVDILFKGAHRQLNLKNSCYKSCTSLLYGFTGDSVMPLGSKILQGVLSIYHNVLKFLVRTKVGEVKEDQQAARNCYVVSTNPATLAKQCAHVASEVNPDMLEQCHYDMEEGEVPDINIEKQADEEQGWTNGRPADQFEEIPIRGEDLIKVGKVGGVLDPEVKEDLIKLFREHSDIFAWTHEEMPDIPLTLATYRLAIDATVKLVKQKRRHFNAERNTAVQEEVDKLLKAGFIMESRYPE</sequence>
<keyword evidence="3" id="KW-1185">Reference proteome</keyword>
<dbReference type="EMBL" id="JAJSOW010000102">
    <property type="protein sequence ID" value="KAI9176605.1"/>
    <property type="molecule type" value="Genomic_DNA"/>
</dbReference>
<feature type="region of interest" description="Disordered" evidence="1">
    <location>
        <begin position="1"/>
        <end position="51"/>
    </location>
</feature>